<comment type="caution">
    <text evidence="9">The sequence shown here is derived from an EMBL/GenBank/DDBJ whole genome shotgun (WGS) entry which is preliminary data.</text>
</comment>
<evidence type="ECO:0000256" key="5">
    <source>
        <dbReference type="ARBA" id="ARBA00023136"/>
    </source>
</evidence>
<dbReference type="RefSeq" id="WP_153000406.1">
    <property type="nucleotide sequence ID" value="NZ_BCNO01000001.1"/>
</dbReference>
<dbReference type="InterPro" id="IPR039910">
    <property type="entry name" value="D15-like"/>
</dbReference>
<protein>
    <submittedName>
        <fullName evidence="9">Outer membrane protein insertion porin family</fullName>
    </submittedName>
</protein>
<reference evidence="10" key="1">
    <citation type="submission" date="2016-01" db="EMBL/GenBank/DDBJ databases">
        <title>Draft genome sequence of Thermodesulfovibrio aggregans strain TGE-P1.</title>
        <authorList>
            <person name="Sekiguchi Y."/>
            <person name="Ohashi A."/>
            <person name="Matsuura N."/>
            <person name="Tourlousse M.D."/>
        </authorList>
    </citation>
    <scope>NUCLEOTIDE SEQUENCE [LARGE SCALE GENOMIC DNA]</scope>
    <source>
        <strain evidence="10">TGE-P1</strain>
    </source>
</reference>
<feature type="domain" description="POTRA" evidence="8">
    <location>
        <begin position="477"/>
        <end position="546"/>
    </location>
</feature>
<accession>A0A0U9HU07</accession>
<dbReference type="OrthoDB" id="9814535at2"/>
<dbReference type="GO" id="GO:0019867">
    <property type="term" value="C:outer membrane"/>
    <property type="evidence" value="ECO:0007669"/>
    <property type="project" value="InterPro"/>
</dbReference>
<dbReference type="PIRSF" id="PIRSF006076">
    <property type="entry name" value="OM_assembly_OMP85"/>
    <property type="match status" value="1"/>
</dbReference>
<proteinExistence type="predicted"/>
<keyword evidence="4" id="KW-0677">Repeat</keyword>
<feature type="domain" description="POTRA" evidence="8">
    <location>
        <begin position="93"/>
        <end position="168"/>
    </location>
</feature>
<evidence type="ECO:0000256" key="1">
    <source>
        <dbReference type="ARBA" id="ARBA00004370"/>
    </source>
</evidence>
<dbReference type="Proteomes" id="UP000054976">
    <property type="component" value="Unassembled WGS sequence"/>
</dbReference>
<dbReference type="Pfam" id="PF01103">
    <property type="entry name" value="Omp85"/>
    <property type="match status" value="1"/>
</dbReference>
<evidence type="ECO:0000256" key="2">
    <source>
        <dbReference type="ARBA" id="ARBA00022692"/>
    </source>
</evidence>
<dbReference type="AlphaFoldDB" id="A0A0U9HU07"/>
<evidence type="ECO:0000256" key="6">
    <source>
        <dbReference type="ARBA" id="ARBA00023237"/>
    </source>
</evidence>
<evidence type="ECO:0000313" key="9">
    <source>
        <dbReference type="EMBL" id="GAQ94045.1"/>
    </source>
</evidence>
<evidence type="ECO:0000256" key="4">
    <source>
        <dbReference type="ARBA" id="ARBA00022737"/>
    </source>
</evidence>
<dbReference type="STRING" id="86166.TAGGR_1215"/>
<sequence length="878" mass="102319">MQLSFVLSFVSIFLILFNFVYAEEYIKKLEVNGLKSISEKEFLYLMGVKENQIFTAEEITKGIKRVFLKNVFDDIVVEYKEGVMKISVKEKPFIDKIEIKGNEHFSESFFKKLLTFKKGDRLKEIEIKKNQLNIEEELKKRGFINCRIRIEKNFNENYVNITIYVNEGEPLRIKNIKWEGNFDEYIKNLFSLNVGDPFDKVLLEDFIKNMKKYFAKQGLVGSEITYSFKDGELTLIIKEGKKLDLEFNGVDSLSENDLKNIAMAHFQDKVNDNIIKDTINSLITFYRANGFIDVKIIPLMEEEENKWKITYFVKEGDRRTIEKIEIQTEVSQEEIKNILANKEGYPFNPEELENDRQRIEDYFKTKGYYFAQVLPPQIEEKDNKVKILFKVQKGKQIKIKNIDIEVNDNLLKSEIQKLVKTYEDYPFNEAIFLEIKRKIREVYLKNGYSDATIEGKYEIKDSNAYINLKIEPGNKKYFGKSIILGNEKTKTKFIYQRLLPKENKPYDPYTLEEERQTLYKTGLFSRIDIKPQPQDGTVDLIYNFEETPAGAFEFGFGYGEYEKAKGFAELSYINLFGMNKQIFSRIELSSLEKRSYITYVDPWMWKDLTFKSSLLFERSDIKNIDTKDIIYKLKRYSASAGFEKKFFESFKAEILYEATYSKTWDVMPEVVISDQDIGELFISGIKASLIYDSRDNPFDPTKGWLAGVTSKLSNEFLGSEINFMKSSFYVNKYTELTKGLVLATSLRGGWAWLYGKTENLPISERFFLGGRDTVRGYAQNTLGPKQNNQPTGGNAFLMGNLEFRTYLGKNFFIVNFLDFGNIWKRVGDVDVSNLKYTTGVGLRYKTPVGPLRIDYGYKLNRQAGESHGEIHFSIGHAF</sequence>
<evidence type="ECO:0000256" key="3">
    <source>
        <dbReference type="ARBA" id="ARBA00022729"/>
    </source>
</evidence>
<evidence type="ECO:0000259" key="7">
    <source>
        <dbReference type="Pfam" id="PF01103"/>
    </source>
</evidence>
<feature type="domain" description="Bacterial surface antigen (D15)" evidence="7">
    <location>
        <begin position="574"/>
        <end position="878"/>
    </location>
</feature>
<dbReference type="PANTHER" id="PTHR12815">
    <property type="entry name" value="SORTING AND ASSEMBLY MACHINERY SAMM50 PROTEIN FAMILY MEMBER"/>
    <property type="match status" value="1"/>
</dbReference>
<keyword evidence="10" id="KW-1185">Reference proteome</keyword>
<keyword evidence="5" id="KW-0472">Membrane</keyword>
<dbReference type="Gene3D" id="2.40.160.50">
    <property type="entry name" value="membrane protein fhac: a member of the omp85/tpsb transporter family"/>
    <property type="match status" value="1"/>
</dbReference>
<evidence type="ECO:0000313" key="10">
    <source>
        <dbReference type="Proteomes" id="UP000054976"/>
    </source>
</evidence>
<dbReference type="InterPro" id="IPR023707">
    <property type="entry name" value="OM_assembly_BamA"/>
</dbReference>
<dbReference type="PANTHER" id="PTHR12815:SF47">
    <property type="entry name" value="TRANSLOCATION AND ASSEMBLY MODULE SUBUNIT TAMA"/>
    <property type="match status" value="1"/>
</dbReference>
<keyword evidence="3" id="KW-0732">Signal</keyword>
<feature type="domain" description="POTRA" evidence="8">
    <location>
        <begin position="320"/>
        <end position="394"/>
    </location>
</feature>
<dbReference type="GO" id="GO:0071709">
    <property type="term" value="P:membrane assembly"/>
    <property type="evidence" value="ECO:0007669"/>
    <property type="project" value="InterPro"/>
</dbReference>
<keyword evidence="2" id="KW-0812">Transmembrane</keyword>
<dbReference type="Pfam" id="PF07244">
    <property type="entry name" value="POTRA"/>
    <property type="match status" value="7"/>
</dbReference>
<keyword evidence="6" id="KW-0998">Cell outer membrane</keyword>
<feature type="domain" description="POTRA" evidence="8">
    <location>
        <begin position="172"/>
        <end position="240"/>
    </location>
</feature>
<feature type="domain" description="POTRA" evidence="8">
    <location>
        <begin position="25"/>
        <end position="90"/>
    </location>
</feature>
<dbReference type="InterPro" id="IPR000184">
    <property type="entry name" value="Bac_surfAg_D15"/>
</dbReference>
<name>A0A0U9HU07_9BACT</name>
<evidence type="ECO:0000259" key="8">
    <source>
        <dbReference type="Pfam" id="PF07244"/>
    </source>
</evidence>
<feature type="domain" description="POTRA" evidence="8">
    <location>
        <begin position="245"/>
        <end position="316"/>
    </location>
</feature>
<dbReference type="Gene3D" id="3.10.20.310">
    <property type="entry name" value="membrane protein fhac"/>
    <property type="match status" value="7"/>
</dbReference>
<organism evidence="9 10">
    <name type="scientific">Thermodesulfovibrio aggregans</name>
    <dbReference type="NCBI Taxonomy" id="86166"/>
    <lineage>
        <taxon>Bacteria</taxon>
        <taxon>Pseudomonadati</taxon>
        <taxon>Nitrospirota</taxon>
        <taxon>Thermodesulfovibrionia</taxon>
        <taxon>Thermodesulfovibrionales</taxon>
        <taxon>Thermodesulfovibrionaceae</taxon>
        <taxon>Thermodesulfovibrio</taxon>
    </lineage>
</organism>
<comment type="subcellular location">
    <subcellularLocation>
        <location evidence="1">Membrane</location>
    </subcellularLocation>
</comment>
<dbReference type="InterPro" id="IPR010827">
    <property type="entry name" value="BamA/TamA_POTRA"/>
</dbReference>
<gene>
    <name evidence="9" type="ORF">TAGGR_1215</name>
</gene>
<feature type="domain" description="POTRA" evidence="8">
    <location>
        <begin position="398"/>
        <end position="473"/>
    </location>
</feature>
<dbReference type="EMBL" id="BCNO01000001">
    <property type="protein sequence ID" value="GAQ94045.1"/>
    <property type="molecule type" value="Genomic_DNA"/>
</dbReference>